<feature type="domain" description="UspA" evidence="4">
    <location>
        <begin position="58"/>
        <end position="195"/>
    </location>
</feature>
<dbReference type="SUPFAM" id="SSF52402">
    <property type="entry name" value="Adenine nucleotide alpha hydrolases-like"/>
    <property type="match status" value="2"/>
</dbReference>
<dbReference type="Proteomes" id="UP000002218">
    <property type="component" value="Chromosome"/>
</dbReference>
<evidence type="ECO:0000256" key="1">
    <source>
        <dbReference type="ARBA" id="ARBA00008791"/>
    </source>
</evidence>
<evidence type="ECO:0000256" key="2">
    <source>
        <dbReference type="ARBA" id="ARBA00022741"/>
    </source>
</evidence>
<dbReference type="InterPro" id="IPR014729">
    <property type="entry name" value="Rossmann-like_a/b/a_fold"/>
</dbReference>
<dbReference type="STRING" id="479431.Namu_1800"/>
<organism evidence="5 6">
    <name type="scientific">Nakamurella multipartita (strain ATCC 700099 / DSM 44233 / CIP 104796 / JCM 9543 / NBRC 105858 / Y-104)</name>
    <name type="common">Microsphaera multipartita</name>
    <dbReference type="NCBI Taxonomy" id="479431"/>
    <lineage>
        <taxon>Bacteria</taxon>
        <taxon>Bacillati</taxon>
        <taxon>Actinomycetota</taxon>
        <taxon>Actinomycetes</taxon>
        <taxon>Nakamurellales</taxon>
        <taxon>Nakamurellaceae</taxon>
        <taxon>Nakamurella</taxon>
    </lineage>
</organism>
<dbReference type="AlphaFoldDB" id="C8XGK7"/>
<keyword evidence="2" id="KW-0547">Nucleotide-binding</keyword>
<evidence type="ECO:0000259" key="4">
    <source>
        <dbReference type="Pfam" id="PF00582"/>
    </source>
</evidence>
<evidence type="ECO:0000256" key="3">
    <source>
        <dbReference type="ARBA" id="ARBA00022840"/>
    </source>
</evidence>
<dbReference type="KEGG" id="nml:Namu_1800"/>
<feature type="domain" description="UspA" evidence="4">
    <location>
        <begin position="205"/>
        <end position="342"/>
    </location>
</feature>
<dbReference type="InterPro" id="IPR006015">
    <property type="entry name" value="Universal_stress_UspA"/>
</dbReference>
<dbReference type="Pfam" id="PF00582">
    <property type="entry name" value="Usp"/>
    <property type="match status" value="2"/>
</dbReference>
<keyword evidence="6" id="KW-1185">Reference proteome</keyword>
<reference evidence="5 6" key="2">
    <citation type="journal article" date="2010" name="Stand. Genomic Sci.">
        <title>Complete genome sequence of Nakamurella multipartita type strain (Y-104).</title>
        <authorList>
            <person name="Tice H."/>
            <person name="Mayilraj S."/>
            <person name="Sims D."/>
            <person name="Lapidus A."/>
            <person name="Nolan M."/>
            <person name="Lucas S."/>
            <person name="Glavina Del Rio T."/>
            <person name="Copeland A."/>
            <person name="Cheng J.F."/>
            <person name="Meincke L."/>
            <person name="Bruce D."/>
            <person name="Goodwin L."/>
            <person name="Pitluck S."/>
            <person name="Ivanova N."/>
            <person name="Mavromatis K."/>
            <person name="Ovchinnikova G."/>
            <person name="Pati A."/>
            <person name="Chen A."/>
            <person name="Palaniappan K."/>
            <person name="Land M."/>
            <person name="Hauser L."/>
            <person name="Chang Y.J."/>
            <person name="Jeffries C.D."/>
            <person name="Detter J.C."/>
            <person name="Brettin T."/>
            <person name="Rohde M."/>
            <person name="Goker M."/>
            <person name="Bristow J."/>
            <person name="Eisen J.A."/>
            <person name="Markowitz V."/>
            <person name="Hugenholtz P."/>
            <person name="Kyrpides N.C."/>
            <person name="Klenk H.P."/>
            <person name="Chen F."/>
        </authorList>
    </citation>
    <scope>NUCLEOTIDE SEQUENCE [LARGE SCALE GENOMIC DNA]</scope>
    <source>
        <strain evidence="6">ATCC 700099 / DSM 44233 / CIP 104796 / JCM 9543 / NBRC 105858 / Y-104</strain>
    </source>
</reference>
<dbReference type="PANTHER" id="PTHR46268">
    <property type="entry name" value="STRESS RESPONSE PROTEIN NHAX"/>
    <property type="match status" value="1"/>
</dbReference>
<dbReference type="PRINTS" id="PR01438">
    <property type="entry name" value="UNVRSLSTRESS"/>
</dbReference>
<dbReference type="InParanoid" id="C8XGK7"/>
<gene>
    <name evidence="5" type="ordered locus">Namu_1800</name>
</gene>
<evidence type="ECO:0000313" key="6">
    <source>
        <dbReference type="Proteomes" id="UP000002218"/>
    </source>
</evidence>
<evidence type="ECO:0000313" key="5">
    <source>
        <dbReference type="EMBL" id="ACV78190.1"/>
    </source>
</evidence>
<name>C8XGK7_NAKMY</name>
<dbReference type="eggNOG" id="COG0589">
    <property type="taxonomic scope" value="Bacteria"/>
</dbReference>
<reference evidence="6" key="1">
    <citation type="submission" date="2009-09" db="EMBL/GenBank/DDBJ databases">
        <title>The complete genome of Nakamurella multipartita DSM 44233.</title>
        <authorList>
            <consortium name="US DOE Joint Genome Institute (JGI-PGF)"/>
            <person name="Lucas S."/>
            <person name="Copeland A."/>
            <person name="Lapidus A."/>
            <person name="Glavina del Rio T."/>
            <person name="Dalin E."/>
            <person name="Tice H."/>
            <person name="Bruce D."/>
            <person name="Goodwin L."/>
            <person name="Pitluck S."/>
            <person name="Kyrpides N."/>
            <person name="Mavromatis K."/>
            <person name="Ivanova N."/>
            <person name="Ovchinnikova G."/>
            <person name="Sims D."/>
            <person name="Meincke L."/>
            <person name="Brettin T."/>
            <person name="Detter J.C."/>
            <person name="Han C."/>
            <person name="Larimer F."/>
            <person name="Land M."/>
            <person name="Hauser L."/>
            <person name="Markowitz V."/>
            <person name="Cheng J.-F."/>
            <person name="Hugenholtz P."/>
            <person name="Woyke T."/>
            <person name="Wu D."/>
            <person name="Klenk H.-P."/>
            <person name="Eisen J.A."/>
        </authorList>
    </citation>
    <scope>NUCLEOTIDE SEQUENCE [LARGE SCALE GENOMIC DNA]</scope>
    <source>
        <strain evidence="6">ATCC 700099 / DSM 44233 / CIP 104796 / JCM 9543 / NBRC 105858 / Y-104</strain>
    </source>
</reference>
<dbReference type="PANTHER" id="PTHR46268:SF27">
    <property type="entry name" value="UNIVERSAL STRESS PROTEIN RV2623"/>
    <property type="match status" value="1"/>
</dbReference>
<dbReference type="Gene3D" id="3.40.50.620">
    <property type="entry name" value="HUPs"/>
    <property type="match status" value="2"/>
</dbReference>
<accession>C8XGK7</accession>
<dbReference type="GO" id="GO:0005524">
    <property type="term" value="F:ATP binding"/>
    <property type="evidence" value="ECO:0007669"/>
    <property type="project" value="UniProtKB-KW"/>
</dbReference>
<dbReference type="FunCoup" id="C8XGK7">
    <property type="interactions" value="1"/>
</dbReference>
<proteinExistence type="inferred from homology"/>
<sequence length="347" mass="36898">MAPSRQAFRTTAQFGSARPPIRTLAPGAGAETAARWNQDLSLSAEEKGVTMTIANEFIVVGVDESDVALDAARWAADEASRRHCELRLVHAFTLPAIAGYPEFTTYSDDLQSGLRHDCEKMLRRVAADLQGEHPDLGIVTKVIYERASVALPAESARALLTVVGSGDENRVYGVLLGSVALAVASTNPAPVAVIHRGHHGRTSGPVVVGVDGAGTSEGAIAFAFQAASFRGAELVAVHTWHDVVVPGTHRFQNPLVDPARIEQEEREVLSERLAGWADKYPDVPVRQVLTSGRAVPRLLQEAEQAQLLVVGSHGRGGFTGMLLGSTSHSLILHSQAPVVVVRSAPAE</sequence>
<comment type="similarity">
    <text evidence="1">Belongs to the universal stress protein A family.</text>
</comment>
<dbReference type="InterPro" id="IPR006016">
    <property type="entry name" value="UspA"/>
</dbReference>
<dbReference type="HOGENOM" id="CLU_049301_2_3_11"/>
<keyword evidence="3" id="KW-0067">ATP-binding</keyword>
<protein>
    <submittedName>
        <fullName evidence="5">UspA domain protein</fullName>
    </submittedName>
</protein>
<dbReference type="EMBL" id="CP001737">
    <property type="protein sequence ID" value="ACV78190.1"/>
    <property type="molecule type" value="Genomic_DNA"/>
</dbReference>